<evidence type="ECO:0000313" key="2">
    <source>
        <dbReference type="EMBL" id="AXA36593.1"/>
    </source>
</evidence>
<dbReference type="InterPro" id="IPR017896">
    <property type="entry name" value="4Fe4S_Fe-S-bd"/>
</dbReference>
<dbReference type="AlphaFoldDB" id="A0A2Z4Y827"/>
<dbReference type="KEGG" id="schv:BRCON_1816"/>
<feature type="domain" description="4Fe-4S ferredoxin-type" evidence="1">
    <location>
        <begin position="214"/>
        <end position="243"/>
    </location>
</feature>
<proteinExistence type="predicted"/>
<dbReference type="InterPro" id="IPR007160">
    <property type="entry name" value="DUF362"/>
</dbReference>
<accession>A0A2Z4Y827</accession>
<evidence type="ECO:0000259" key="1">
    <source>
        <dbReference type="PROSITE" id="PS51379"/>
    </source>
</evidence>
<sequence length="387" mass="42494">MPAKVFYGSPVQSRLDASETLPCKLDKILDALHLRDRVKGETVAIKMHLGGNVGYSTIHPVFVRRVVKAVLDGGGKPFVCDLAGAVATAAQRGYTPETLGCPIYPTGGPDEKYFYTHIHEYKNLREWRLGGMIADATFLIDLAHVKGHPSCGFGAAIKNLALGAMMAPTRSAIHDACHFDRYWFSEKCPDAAIRKKIIDSCPFEAIVEDKNSPDELHLHYEMCNQCGRCLKVAPEGSLYIRPENFWAFQEACAISAKIVLSTFEPGKAVFINIATQIHTVCDCFGFTGQAIMPDLGVFGSDDIVAVDTAVLDMAAKETIRAESLPLAMELQPNAGHPFQQVHGPYKDPYKAPEYLEKLGCGTREYELVDVMPARRPEKLSAVYIPAS</sequence>
<dbReference type="Proteomes" id="UP000262583">
    <property type="component" value="Chromosome"/>
</dbReference>
<dbReference type="EMBL" id="CP030759">
    <property type="protein sequence ID" value="AXA36593.1"/>
    <property type="molecule type" value="Genomic_DNA"/>
</dbReference>
<dbReference type="Gene3D" id="3.30.70.20">
    <property type="match status" value="1"/>
</dbReference>
<name>A0A2Z4Y827_SUMC1</name>
<reference evidence="2 3" key="1">
    <citation type="submission" date="2018-05" db="EMBL/GenBank/DDBJ databases">
        <title>A metagenomic window into the 2 km-deep terrestrial subsurface aquifer revealed taxonomically and functionally diverse microbial community comprising novel uncultured bacterial lineages.</title>
        <authorList>
            <person name="Kadnikov V.V."/>
            <person name="Mardanov A.V."/>
            <person name="Beletsky A.V."/>
            <person name="Banks D."/>
            <person name="Pimenov N.V."/>
            <person name="Frank Y.A."/>
            <person name="Karnachuk O.V."/>
            <person name="Ravin N.V."/>
        </authorList>
    </citation>
    <scope>NUCLEOTIDE SEQUENCE [LARGE SCALE GENOMIC DNA]</scope>
    <source>
        <strain evidence="2">BY</strain>
    </source>
</reference>
<dbReference type="SUPFAM" id="SSF54862">
    <property type="entry name" value="4Fe-4S ferredoxins"/>
    <property type="match status" value="1"/>
</dbReference>
<organism evidence="2 3">
    <name type="scientific">Sumerlaea chitinivorans</name>
    <dbReference type="NCBI Taxonomy" id="2250252"/>
    <lineage>
        <taxon>Bacteria</taxon>
        <taxon>Candidatus Sumerlaeota</taxon>
        <taxon>Candidatus Sumerlaeia</taxon>
        <taxon>Candidatus Sumerlaeales</taxon>
        <taxon>Candidatus Sumerlaeaceae</taxon>
        <taxon>Candidatus Sumerlaea</taxon>
    </lineage>
</organism>
<gene>
    <name evidence="2" type="ORF">BRCON_1816</name>
</gene>
<dbReference type="Pfam" id="PF04015">
    <property type="entry name" value="DUF362"/>
    <property type="match status" value="1"/>
</dbReference>
<evidence type="ECO:0000313" key="3">
    <source>
        <dbReference type="Proteomes" id="UP000262583"/>
    </source>
</evidence>
<protein>
    <submittedName>
        <fullName evidence="2">Ferredoxin</fullName>
    </submittedName>
</protein>
<dbReference type="PROSITE" id="PS51379">
    <property type="entry name" value="4FE4S_FER_2"/>
    <property type="match status" value="1"/>
</dbReference>